<evidence type="ECO:0000313" key="1">
    <source>
        <dbReference type="EMBL" id="KIN98885.1"/>
    </source>
</evidence>
<reference evidence="1 2" key="1">
    <citation type="submission" date="2014-04" db="EMBL/GenBank/DDBJ databases">
        <authorList>
            <consortium name="DOE Joint Genome Institute"/>
            <person name="Kuo A."/>
            <person name="Kohler A."/>
            <person name="Costa M.D."/>
            <person name="Nagy L.G."/>
            <person name="Floudas D."/>
            <person name="Copeland A."/>
            <person name="Barry K.W."/>
            <person name="Cichocki N."/>
            <person name="Veneault-Fourrey C."/>
            <person name="LaButti K."/>
            <person name="Lindquist E.A."/>
            <person name="Lipzen A."/>
            <person name="Lundell T."/>
            <person name="Morin E."/>
            <person name="Murat C."/>
            <person name="Sun H."/>
            <person name="Tunlid A."/>
            <person name="Henrissat B."/>
            <person name="Grigoriev I.V."/>
            <person name="Hibbett D.S."/>
            <person name="Martin F."/>
            <person name="Nordberg H.P."/>
            <person name="Cantor M.N."/>
            <person name="Hua S.X."/>
        </authorList>
    </citation>
    <scope>NUCLEOTIDE SEQUENCE [LARGE SCALE GENOMIC DNA]</scope>
    <source>
        <strain evidence="1 2">Marx 270</strain>
    </source>
</reference>
<reference evidence="2" key="2">
    <citation type="submission" date="2015-01" db="EMBL/GenBank/DDBJ databases">
        <title>Evolutionary Origins and Diversification of the Mycorrhizal Mutualists.</title>
        <authorList>
            <consortium name="DOE Joint Genome Institute"/>
            <consortium name="Mycorrhizal Genomics Consortium"/>
            <person name="Kohler A."/>
            <person name="Kuo A."/>
            <person name="Nagy L.G."/>
            <person name="Floudas D."/>
            <person name="Copeland A."/>
            <person name="Barry K.W."/>
            <person name="Cichocki N."/>
            <person name="Veneault-Fourrey C."/>
            <person name="LaButti K."/>
            <person name="Lindquist E.A."/>
            <person name="Lipzen A."/>
            <person name="Lundell T."/>
            <person name="Morin E."/>
            <person name="Murat C."/>
            <person name="Riley R."/>
            <person name="Ohm R."/>
            <person name="Sun H."/>
            <person name="Tunlid A."/>
            <person name="Henrissat B."/>
            <person name="Grigoriev I.V."/>
            <person name="Hibbett D.S."/>
            <person name="Martin F."/>
        </authorList>
    </citation>
    <scope>NUCLEOTIDE SEQUENCE [LARGE SCALE GENOMIC DNA]</scope>
    <source>
        <strain evidence="2">Marx 270</strain>
    </source>
</reference>
<organism evidence="1 2">
    <name type="scientific">Pisolithus tinctorius Marx 270</name>
    <dbReference type="NCBI Taxonomy" id="870435"/>
    <lineage>
        <taxon>Eukaryota</taxon>
        <taxon>Fungi</taxon>
        <taxon>Dikarya</taxon>
        <taxon>Basidiomycota</taxon>
        <taxon>Agaricomycotina</taxon>
        <taxon>Agaricomycetes</taxon>
        <taxon>Agaricomycetidae</taxon>
        <taxon>Boletales</taxon>
        <taxon>Sclerodermatineae</taxon>
        <taxon>Pisolithaceae</taxon>
        <taxon>Pisolithus</taxon>
    </lineage>
</organism>
<keyword evidence="2" id="KW-1185">Reference proteome</keyword>
<dbReference type="AlphaFoldDB" id="A0A0C3NTY7"/>
<accession>A0A0C3NTY7</accession>
<proteinExistence type="predicted"/>
<dbReference type="EMBL" id="KN832011">
    <property type="protein sequence ID" value="KIN98885.1"/>
    <property type="molecule type" value="Genomic_DNA"/>
</dbReference>
<protein>
    <submittedName>
        <fullName evidence="1">Uncharacterized protein</fullName>
    </submittedName>
</protein>
<gene>
    <name evidence="1" type="ORF">M404DRAFT_826596</name>
</gene>
<dbReference type="HOGENOM" id="CLU_2224311_0_0_1"/>
<evidence type="ECO:0000313" key="2">
    <source>
        <dbReference type="Proteomes" id="UP000054217"/>
    </source>
</evidence>
<dbReference type="InParanoid" id="A0A0C3NTY7"/>
<name>A0A0C3NTY7_PISTI</name>
<dbReference type="Proteomes" id="UP000054217">
    <property type="component" value="Unassembled WGS sequence"/>
</dbReference>
<sequence>MIFRLEVHHMGDWALDPHNRQRFHCSMGLCTVAGWFCVKDMDRQHRKHVVISPPSNTWQSSCVSPGTHVPGMSNMPNLGTHEHWGIEIKGNDCWIVMLPNNLSNCT</sequence>